<name>A0A542DM99_AMYCI</name>
<keyword evidence="11" id="KW-1185">Reference proteome</keyword>
<comment type="similarity">
    <text evidence="1">Belongs to the DNA2/NAM7 helicase family.</text>
</comment>
<feature type="domain" description="DNA2/NAM7 helicase helicase" evidence="7">
    <location>
        <begin position="381"/>
        <end position="539"/>
    </location>
</feature>
<accession>A0A542DM99</accession>
<feature type="coiled-coil region" evidence="6">
    <location>
        <begin position="976"/>
        <end position="1003"/>
    </location>
</feature>
<evidence type="ECO:0000256" key="3">
    <source>
        <dbReference type="ARBA" id="ARBA00022801"/>
    </source>
</evidence>
<dbReference type="Pfam" id="PF13087">
    <property type="entry name" value="AAA_12"/>
    <property type="match status" value="1"/>
</dbReference>
<keyword evidence="2" id="KW-0547">Nucleotide-binding</keyword>
<dbReference type="OrthoDB" id="3197455at2"/>
<evidence type="ECO:0000259" key="7">
    <source>
        <dbReference type="Pfam" id="PF13086"/>
    </source>
</evidence>
<dbReference type="InterPro" id="IPR011335">
    <property type="entry name" value="Restrct_endonuc-II-like"/>
</dbReference>
<dbReference type="Proteomes" id="UP000320876">
    <property type="component" value="Unassembled WGS sequence"/>
</dbReference>
<dbReference type="GO" id="GO:0005524">
    <property type="term" value="F:ATP binding"/>
    <property type="evidence" value="ECO:0007669"/>
    <property type="project" value="UniProtKB-KW"/>
</dbReference>
<keyword evidence="4" id="KW-0347">Helicase</keyword>
<proteinExistence type="inferred from homology"/>
<dbReference type="EMBL" id="VFML01000001">
    <property type="protein sequence ID" value="TQJ04220.1"/>
    <property type="molecule type" value="Genomic_DNA"/>
</dbReference>
<organism evidence="10 11">
    <name type="scientific">Amycolatopsis cihanbeyliensis</name>
    <dbReference type="NCBI Taxonomy" id="1128664"/>
    <lineage>
        <taxon>Bacteria</taxon>
        <taxon>Bacillati</taxon>
        <taxon>Actinomycetota</taxon>
        <taxon>Actinomycetes</taxon>
        <taxon>Pseudonocardiales</taxon>
        <taxon>Pseudonocardiaceae</taxon>
        <taxon>Amycolatopsis</taxon>
    </lineage>
</organism>
<dbReference type="CDD" id="cd18808">
    <property type="entry name" value="SF1_C_Upf1"/>
    <property type="match status" value="1"/>
</dbReference>
<feature type="domain" description="Restriction endonuclease type II-like" evidence="9">
    <location>
        <begin position="1393"/>
        <end position="1482"/>
    </location>
</feature>
<dbReference type="SUPFAM" id="SSF52540">
    <property type="entry name" value="P-loop containing nucleoside triphosphate hydrolases"/>
    <property type="match status" value="1"/>
</dbReference>
<dbReference type="InterPro" id="IPR027417">
    <property type="entry name" value="P-loop_NTPase"/>
</dbReference>
<keyword evidence="5" id="KW-0067">ATP-binding</keyword>
<evidence type="ECO:0000313" key="10">
    <source>
        <dbReference type="EMBL" id="TQJ04220.1"/>
    </source>
</evidence>
<dbReference type="InterPro" id="IPR050534">
    <property type="entry name" value="Coronavir_polyprotein_1ab"/>
</dbReference>
<evidence type="ECO:0000256" key="5">
    <source>
        <dbReference type="ARBA" id="ARBA00022840"/>
    </source>
</evidence>
<dbReference type="Pfam" id="PF18741">
    <property type="entry name" value="MTES_1575"/>
    <property type="match status" value="1"/>
</dbReference>
<feature type="domain" description="DNA2/NAM7 helicase-like C-terminal" evidence="8">
    <location>
        <begin position="1151"/>
        <end position="1339"/>
    </location>
</feature>
<dbReference type="InterPro" id="IPR049468">
    <property type="entry name" value="Restrct_endonuc-II-like_dom"/>
</dbReference>
<evidence type="ECO:0000259" key="9">
    <source>
        <dbReference type="Pfam" id="PF18741"/>
    </source>
</evidence>
<evidence type="ECO:0000256" key="4">
    <source>
        <dbReference type="ARBA" id="ARBA00022806"/>
    </source>
</evidence>
<dbReference type="GO" id="GO:0043139">
    <property type="term" value="F:5'-3' DNA helicase activity"/>
    <property type="evidence" value="ECO:0007669"/>
    <property type="project" value="TreeGrafter"/>
</dbReference>
<dbReference type="PANTHER" id="PTHR43788">
    <property type="entry name" value="DNA2/NAM7 HELICASE FAMILY MEMBER"/>
    <property type="match status" value="1"/>
</dbReference>
<keyword evidence="6" id="KW-0175">Coiled coil</keyword>
<dbReference type="PANTHER" id="PTHR43788:SF8">
    <property type="entry name" value="DNA-BINDING PROTEIN SMUBP-2"/>
    <property type="match status" value="1"/>
</dbReference>
<evidence type="ECO:0000256" key="2">
    <source>
        <dbReference type="ARBA" id="ARBA00022741"/>
    </source>
</evidence>
<evidence type="ECO:0000256" key="6">
    <source>
        <dbReference type="SAM" id="Coils"/>
    </source>
</evidence>
<sequence>MSSAGYEDAATDPRVDQAKRLFDFLARAQELKSSPPQSVEAYNRNGSVLWLADAPEHPAVTTAYRSPDPEPEQPVLTVDRIPRVEPPDPEQPLSAWLNGPLDDPATAPELRASVTEFMPDTDDTDGEGSDIAVAREVPVEERPEIREEFDRWLPRWQEWAEQELLDRPVRDLYAALFSTYVNATSHPEELELIVATGCLGWIPTGHPPVKRHLLSCKAAIHFDDDTGRLTVIRIESIESLDVELDMLAPSLVSNTAHINEVREQARQFAAHPLHQAEIAPLVRRLVHSLDADGQYRETDAQPDPSGRALATFAPAVILRKRSQQGLVEIFRTVVRQLSAAGMVPDGVLPLIDPNHTPRVEGEPGDGALVTVDDDPFLPLPVNEVQLRVLRQVDTTAQTLVQGPPGTGKTHMAAALLSHLLAQGKRVLVTAHTDRALKEVRQKLPERIKPLSVAVVGTSREDMSDLKLAVDRIATAAAEHDPHEAAATLHECLDLIDQYRRRRAELYRQLVAAREHEVIEHEHAGYRGTLTAIARQRQEQADRFGWLACYVDDAATGPAPVHGAELVEWHGYLTDGTLRADEPESRKRLLDLSTVPDPQTFADLVTSAQSAESADRQHGEPSSPAAFDAIRRLDTAGRDRLRRRLHDLADEAADLARRRESWLNDALADVRSGRAGTWQAREGTIHELIERARTPVNQLGSLADVGMTGEAGPLVALAEELRAHLDGGGTIRTNPDGSPKIGLLTAKQVKQAQPLFDQVRVDGLAPTTAERISTFLLWVDATRILAALEKAWPDGMHIAAEDTLPERLQWHVTEAQQLRRVLALGERLEQEEQHLATAGLPRPDWNDLEAVREYAGLVDAAAARDARAAAIEPLHQIDQTAAEAARWDNAAGCVHHLLDAVRRRDHNDYAVAHQRIGRLAEVQRLCLRRNKLAATISAAVPALGKAVTETADDPRWPERLADFADAWAWATTGAWIRRQGGQDINELQAAVNRAEEQIRRHVEELSATRAWSHAVAPERLTGQARADLEQYAQLVRRLGKGTGVYAAQRRAEIRHAMDRCRPAVPVWIMPIYRIAEQLRIQPDMFDVVIVDEASQAGLEALFLQYLAPKIVVIGDDKQVSPSAVGIDQQQLRDLARQYLADDRYLASWQDPQRSLFDHAKMLYGGRLTLVEHRRCVPEIIGFSNQVAYEPDGIRLIPVRQYGADRLEPVKAVFLADGYQRGTKNKVNRVEVEAIVTQIEKCIADPRYDGRTFGVISLLGTAQAKVIETELLSRVPPEEWAARNLRCGDSADFQGSERDVMFLSMVAAPEPEHRMAALTRDTYVQRYNVAASRARDQMWVFHSVTRDDLGNKEDMRFRLLDYCYGVINRREREEEGTSTGLVPEHTLVEPFDSLFEQRVYNRLVERGYWVVPQYPVEGYRIDLVVIGAQARLAVECDGDAWHGPDAYERDLARQRDLERCGWQFFRIRESAFYIDQPAMLEDLRGMLHGLDIHPPGHDVVEAQVEAMPEAAPVPAPAEHAATTPTVDAAPATTGRISLGPYEEYTGAVPSAIEASRADLMTAIQAIVAREGPVVGDRLHRAYVSASGGSKVGSRIAKALNAAVSGAVRRGIIVQDAPLDEVGVKPRTYRLPDQPEVRLRQLGPRSLDQLPPRELAALFQLVATQNGNADEEALYRAVLDLLGRERLTPNVRQQFRRVLPLLERDPH</sequence>
<dbReference type="InterPro" id="IPR047187">
    <property type="entry name" value="SF1_C_Upf1"/>
</dbReference>
<gene>
    <name evidence="10" type="ORF">FB471_4003</name>
</gene>
<protein>
    <submittedName>
        <fullName evidence="10">Uncharacterized protein DUF559</fullName>
    </submittedName>
</protein>
<evidence type="ECO:0000256" key="1">
    <source>
        <dbReference type="ARBA" id="ARBA00007913"/>
    </source>
</evidence>
<comment type="caution">
    <text evidence="10">The sequence shown here is derived from an EMBL/GenBank/DDBJ whole genome shotgun (WGS) entry which is preliminary data.</text>
</comment>
<dbReference type="Gene3D" id="3.40.960.10">
    <property type="entry name" value="VSR Endonuclease"/>
    <property type="match status" value="1"/>
</dbReference>
<feature type="coiled-coil region" evidence="6">
    <location>
        <begin position="637"/>
        <end position="664"/>
    </location>
</feature>
<keyword evidence="3" id="KW-0378">Hydrolase</keyword>
<evidence type="ECO:0000259" key="8">
    <source>
        <dbReference type="Pfam" id="PF13087"/>
    </source>
</evidence>
<dbReference type="SUPFAM" id="SSF52980">
    <property type="entry name" value="Restriction endonuclease-like"/>
    <property type="match status" value="1"/>
</dbReference>
<evidence type="ECO:0000313" key="11">
    <source>
        <dbReference type="Proteomes" id="UP000320876"/>
    </source>
</evidence>
<dbReference type="Gene3D" id="3.40.50.300">
    <property type="entry name" value="P-loop containing nucleotide triphosphate hydrolases"/>
    <property type="match status" value="3"/>
</dbReference>
<dbReference type="RefSeq" id="WP_141999927.1">
    <property type="nucleotide sequence ID" value="NZ_VFML01000001.1"/>
</dbReference>
<dbReference type="Pfam" id="PF13086">
    <property type="entry name" value="AAA_11"/>
    <property type="match status" value="1"/>
</dbReference>
<dbReference type="InterPro" id="IPR041677">
    <property type="entry name" value="DNA2/NAM7_AAA_11"/>
</dbReference>
<reference evidence="10 11" key="1">
    <citation type="submission" date="2019-06" db="EMBL/GenBank/DDBJ databases">
        <title>Sequencing the genomes of 1000 actinobacteria strains.</title>
        <authorList>
            <person name="Klenk H.-P."/>
        </authorList>
    </citation>
    <scope>NUCLEOTIDE SEQUENCE [LARGE SCALE GENOMIC DNA]</scope>
    <source>
        <strain evidence="10 11">DSM 45679</strain>
    </source>
</reference>
<dbReference type="InterPro" id="IPR041679">
    <property type="entry name" value="DNA2/NAM7-like_C"/>
</dbReference>
<dbReference type="GO" id="GO:0016787">
    <property type="term" value="F:hydrolase activity"/>
    <property type="evidence" value="ECO:0007669"/>
    <property type="project" value="UniProtKB-KW"/>
</dbReference>